<accession>A0A9D2Q5Z9</accession>
<dbReference type="GO" id="GO:0030246">
    <property type="term" value="F:carbohydrate binding"/>
    <property type="evidence" value="ECO:0007669"/>
    <property type="project" value="InterPro"/>
</dbReference>
<reference evidence="12" key="1">
    <citation type="journal article" date="2021" name="PeerJ">
        <title>Extensive microbial diversity within the chicken gut microbiome revealed by metagenomics and culture.</title>
        <authorList>
            <person name="Gilroy R."/>
            <person name="Ravi A."/>
            <person name="Getino M."/>
            <person name="Pursley I."/>
            <person name="Horton D.L."/>
            <person name="Alikhan N.F."/>
            <person name="Baker D."/>
            <person name="Gharbi K."/>
            <person name="Hall N."/>
            <person name="Watson M."/>
            <person name="Adriaenssens E.M."/>
            <person name="Foster-Nyarko E."/>
            <person name="Jarju S."/>
            <person name="Secka A."/>
            <person name="Antonio M."/>
            <person name="Oren A."/>
            <person name="Chaudhuri R.R."/>
            <person name="La Ragione R."/>
            <person name="Hildebrand F."/>
            <person name="Pallen M.J."/>
        </authorList>
    </citation>
    <scope>NUCLEOTIDE SEQUENCE</scope>
    <source>
        <strain evidence="12">5933</strain>
    </source>
</reference>
<dbReference type="InterPro" id="IPR018052">
    <property type="entry name" value="Ald1_epimerase_CS"/>
</dbReference>
<dbReference type="NCBIfam" id="NF008277">
    <property type="entry name" value="PRK11055.1"/>
    <property type="match status" value="1"/>
</dbReference>
<proteinExistence type="inferred from homology"/>
<feature type="binding site" evidence="11">
    <location>
        <begin position="80"/>
        <end position="81"/>
    </location>
    <ligand>
        <name>beta-D-galactose</name>
        <dbReference type="ChEBI" id="CHEBI:27667"/>
    </ligand>
</feature>
<reference evidence="12" key="2">
    <citation type="submission" date="2021-04" db="EMBL/GenBank/DDBJ databases">
        <authorList>
            <person name="Gilroy R."/>
        </authorList>
    </citation>
    <scope>NUCLEOTIDE SEQUENCE</scope>
    <source>
        <strain evidence="12">5933</strain>
    </source>
</reference>
<comment type="similarity">
    <text evidence="3 8">Belongs to the aldose epimerase family.</text>
</comment>
<dbReference type="InterPro" id="IPR015443">
    <property type="entry name" value="Aldose_1-epimerase"/>
</dbReference>
<evidence type="ECO:0000256" key="3">
    <source>
        <dbReference type="ARBA" id="ARBA00006206"/>
    </source>
</evidence>
<dbReference type="PROSITE" id="PS00545">
    <property type="entry name" value="ALDOSE_1_EPIMERASE"/>
    <property type="match status" value="1"/>
</dbReference>
<evidence type="ECO:0000256" key="6">
    <source>
        <dbReference type="ARBA" id="ARBA00023235"/>
    </source>
</evidence>
<comment type="catalytic activity">
    <reaction evidence="1 8">
        <text>alpha-D-glucose = beta-D-glucose</text>
        <dbReference type="Rhea" id="RHEA:10264"/>
        <dbReference type="ChEBI" id="CHEBI:15903"/>
        <dbReference type="ChEBI" id="CHEBI:17925"/>
        <dbReference type="EC" id="5.1.3.3"/>
    </reaction>
</comment>
<evidence type="ECO:0000313" key="13">
    <source>
        <dbReference type="Proteomes" id="UP000823918"/>
    </source>
</evidence>
<protein>
    <recommendedName>
        <fullName evidence="5 8">Aldose 1-epimerase</fullName>
        <ecNumber evidence="4 8">5.1.3.3</ecNumber>
    </recommendedName>
</protein>
<dbReference type="EMBL" id="DWWA01000009">
    <property type="protein sequence ID" value="HJC71505.1"/>
    <property type="molecule type" value="Genomic_DNA"/>
</dbReference>
<dbReference type="Pfam" id="PF01263">
    <property type="entry name" value="Aldose_epim"/>
    <property type="match status" value="1"/>
</dbReference>
<evidence type="ECO:0000256" key="8">
    <source>
        <dbReference type="PIRNR" id="PIRNR005096"/>
    </source>
</evidence>
<sequence length="353" mass="38882">MSITGNYYARTSDGKEVYSYTLENAAGMRAVVIEYGCAVTELCVPDKNGALRDVVLGYRTLEEYEQGDAGMGAFIGRYANRIENACFTIDGKTYALEANNGPNHLHGVLGHRVFQGRILKEGHGEDEQQRLELKYKSPNGEDGFPGNLEVTVTYTLTDSGSLVMDYIASTDAPTIVNFTNHSYFNLDGQDGGTVHDHIVHIDACQFCEGNEQTCPTGRLLDVEGTPFDFRGERALREGLESDDAQIVMARGYDHNFVLDKSNGMLELAATVYSEVSGIEMKVYTTQPGMQVYTANSLGGSGVGKNGKPFVNHQAVCFETQHFPCTPSHPEFPPVELRPHEEYHQTTAYAFLVK</sequence>
<name>A0A9D2Q5Z9_9FIRM</name>
<organism evidence="12 13">
    <name type="scientific">Candidatus Ruthenibacterium merdavium</name>
    <dbReference type="NCBI Taxonomy" id="2838752"/>
    <lineage>
        <taxon>Bacteria</taxon>
        <taxon>Bacillati</taxon>
        <taxon>Bacillota</taxon>
        <taxon>Clostridia</taxon>
        <taxon>Eubacteriales</taxon>
        <taxon>Oscillospiraceae</taxon>
        <taxon>Ruthenibacterium</taxon>
    </lineage>
</organism>
<dbReference type="SUPFAM" id="SSF74650">
    <property type="entry name" value="Galactose mutarotase-like"/>
    <property type="match status" value="1"/>
</dbReference>
<dbReference type="Gene3D" id="2.70.98.10">
    <property type="match status" value="1"/>
</dbReference>
<dbReference type="GO" id="GO:0004034">
    <property type="term" value="F:aldose 1-epimerase activity"/>
    <property type="evidence" value="ECO:0007669"/>
    <property type="project" value="UniProtKB-EC"/>
</dbReference>
<evidence type="ECO:0000256" key="11">
    <source>
        <dbReference type="PIRSR" id="PIRSR005096-3"/>
    </source>
</evidence>
<evidence type="ECO:0000256" key="2">
    <source>
        <dbReference type="ARBA" id="ARBA00005028"/>
    </source>
</evidence>
<feature type="binding site" evidence="10">
    <location>
        <position position="253"/>
    </location>
    <ligand>
        <name>beta-D-galactose</name>
        <dbReference type="ChEBI" id="CHEBI:27667"/>
    </ligand>
</feature>
<feature type="active site" description="Proton acceptor" evidence="9">
    <location>
        <position position="318"/>
    </location>
</feature>
<dbReference type="PANTHER" id="PTHR10091">
    <property type="entry name" value="ALDOSE-1-EPIMERASE"/>
    <property type="match status" value="1"/>
</dbReference>
<dbReference type="InterPro" id="IPR014718">
    <property type="entry name" value="GH-type_carb-bd"/>
</dbReference>
<keyword evidence="7 8" id="KW-0119">Carbohydrate metabolism</keyword>
<dbReference type="Proteomes" id="UP000823918">
    <property type="component" value="Unassembled WGS sequence"/>
</dbReference>
<evidence type="ECO:0000256" key="4">
    <source>
        <dbReference type="ARBA" id="ARBA00013185"/>
    </source>
</evidence>
<dbReference type="InterPro" id="IPR047215">
    <property type="entry name" value="Galactose_mutarotase-like"/>
</dbReference>
<evidence type="ECO:0000256" key="9">
    <source>
        <dbReference type="PIRSR" id="PIRSR005096-1"/>
    </source>
</evidence>
<dbReference type="GO" id="GO:0006006">
    <property type="term" value="P:glucose metabolic process"/>
    <property type="evidence" value="ECO:0007669"/>
    <property type="project" value="TreeGrafter"/>
</dbReference>
<dbReference type="InterPro" id="IPR008183">
    <property type="entry name" value="Aldose_1/G6P_1-epimerase"/>
</dbReference>
<evidence type="ECO:0000256" key="1">
    <source>
        <dbReference type="ARBA" id="ARBA00001614"/>
    </source>
</evidence>
<evidence type="ECO:0000256" key="10">
    <source>
        <dbReference type="PIRSR" id="PIRSR005096-2"/>
    </source>
</evidence>
<dbReference type="GO" id="GO:0033499">
    <property type="term" value="P:galactose catabolic process via UDP-galactose, Leloir pathway"/>
    <property type="evidence" value="ECO:0007669"/>
    <property type="project" value="TreeGrafter"/>
</dbReference>
<gene>
    <name evidence="12" type="ORF">H9698_01760</name>
</gene>
<dbReference type="GO" id="GO:0005737">
    <property type="term" value="C:cytoplasm"/>
    <property type="evidence" value="ECO:0007669"/>
    <property type="project" value="TreeGrafter"/>
</dbReference>
<dbReference type="InterPro" id="IPR011013">
    <property type="entry name" value="Gal_mutarotase_sf_dom"/>
</dbReference>
<feature type="active site" description="Proton donor" evidence="9">
    <location>
        <position position="181"/>
    </location>
</feature>
<dbReference type="EC" id="5.1.3.3" evidence="4 8"/>
<keyword evidence="6 8" id="KW-0413">Isomerase</keyword>
<evidence type="ECO:0000313" key="12">
    <source>
        <dbReference type="EMBL" id="HJC71505.1"/>
    </source>
</evidence>
<comment type="pathway">
    <text evidence="2 8">Carbohydrate metabolism; hexose metabolism.</text>
</comment>
<dbReference type="CDD" id="cd09019">
    <property type="entry name" value="galactose_mutarotase_like"/>
    <property type="match status" value="1"/>
</dbReference>
<evidence type="ECO:0000256" key="7">
    <source>
        <dbReference type="ARBA" id="ARBA00023277"/>
    </source>
</evidence>
<dbReference type="AlphaFoldDB" id="A0A9D2Q5Z9"/>
<feature type="binding site" evidence="11">
    <location>
        <begin position="181"/>
        <end position="183"/>
    </location>
    <ligand>
        <name>beta-D-galactose</name>
        <dbReference type="ChEBI" id="CHEBI:27667"/>
    </ligand>
</feature>
<dbReference type="PANTHER" id="PTHR10091:SF0">
    <property type="entry name" value="GALACTOSE MUTAROTASE"/>
    <property type="match status" value="1"/>
</dbReference>
<comment type="caution">
    <text evidence="12">The sequence shown here is derived from an EMBL/GenBank/DDBJ whole genome shotgun (WGS) entry which is preliminary data.</text>
</comment>
<evidence type="ECO:0000256" key="5">
    <source>
        <dbReference type="ARBA" id="ARBA00014165"/>
    </source>
</evidence>
<dbReference type="PIRSF" id="PIRSF005096">
    <property type="entry name" value="GALM"/>
    <property type="match status" value="1"/>
</dbReference>